<dbReference type="GO" id="GO:0006405">
    <property type="term" value="P:RNA export from nucleus"/>
    <property type="evidence" value="ECO:0007669"/>
    <property type="project" value="TreeGrafter"/>
</dbReference>
<dbReference type="InterPro" id="IPR011989">
    <property type="entry name" value="ARM-like"/>
</dbReference>
<dbReference type="GO" id="GO:0005737">
    <property type="term" value="C:cytoplasm"/>
    <property type="evidence" value="ECO:0007669"/>
    <property type="project" value="TreeGrafter"/>
</dbReference>
<dbReference type="InterPro" id="IPR045065">
    <property type="entry name" value="XPO1/5"/>
</dbReference>
<dbReference type="InterPro" id="IPR045478">
    <property type="entry name" value="Exportin-5_C"/>
</dbReference>
<dbReference type="OMA" id="DAYTCRR"/>
<dbReference type="PANTHER" id="PTHR11223">
    <property type="entry name" value="EXPORTIN 1/5"/>
    <property type="match status" value="1"/>
</dbReference>
<dbReference type="SUPFAM" id="SSF48371">
    <property type="entry name" value="ARM repeat"/>
    <property type="match status" value="1"/>
</dbReference>
<sequence>MMSTSDIERLLQAIAISSGANGIIVAHQQRLEAFQSLEQFKSYPGRVTSCIELIGRRSILSVIGSDNVDVTVSAKLYALGIIEEFLKIGYSGLNESDRGQLRTSILLAARQLSVPSAGALPGDGSRRILAIKVASLLSELALREFPQRWQSFVSDMLSPVSNGGLWCEKGADAGDATIGAKICLECMKLITEDCTDSDFNSKISTTRRNDILLGMNEMSSQILPPIFELLSKQFGDVVSSKATLQQMNQYLASNGRTVAQMTQDEQVQYQHQLDRREAAGSLVVDILGTIEKFCGSMPLDWMFKVEDGKDFVAALLHLLQENVANIQVLAVACLQQLSMRKLDENQFFRLVSSLPPALFEASNAAALRASERGVDPNSIDMLVEQLKFHRSLSKMGSTLVTAHLAHITADKNIASGKGPKFDAVSNYLRLLSEMMSHQSGVICGEQINTWVGLLRDPAIVRTKVLSPHLGRVLTAYMNHIVKVNWDDIYEQEHPYSALIEESWDDNDDYNEWLGNMRSKASQLFRAIANMEPEISVTIVHSKLRTMLNAHYNGEPRDRLNLANNELTVKSTACIQIEGATQPLDNILSGMPSWVIDNGSYDEKRMKIRSIVQPLLSELAKMIVSWTPSDLWLKFRRTTLLEALKHYWKYEPSTLPQGVDSILTYLSTKDNPPREELSDDVISLRKKCGVSLVAVSKEVPHLLVPWLAQLSDSAKTLLSSGDLSPTNEMHLYEFLSCVATAVENPVDRSNFVADVVSNSIQKIASQSIQRSIQSPENFLAFLGIAQAGTDPSCVANPEFVRKVTADFSSLFSSLNQLLSVGKRCHEAARKRANGGLPVERLTDIDESAAQNFPDEGPVSISDLAMNDPFVPLWPKILPTLLQVLDVAFQVWHPECQAVLLRNSTQRYVLAISDDEAFLATKQDSTVKGVFGKGGTAGSIVSGIDRRDLNLKPRWSGWFNELRNTCFQLLGLLCVQRVLYAPEMSSLYPRFAAVMTNPNHLQSLEHRHLTQYLKQFIEMMMMSCPATMYQTHLTAILGPVFEHLQLRFQYTWGPIIATGQVEQSRPITSDNCAQVADQLAGIGAKSWLKAYYQRSGLFVGDLDSVTAEAASEKARVELTRTFADMMQTTLALKGVWALVLANKAKEEASKKNVAKSTRGPKSRVVNDNKGPSNADGTKRTGRRRAFFLWTTIIRTDIHFSVAQRHIDSRFLNRIDKLCHFLLLENEQIAGYLVLTVIQCLEYPDAYTCRRCTRVVHRILEAVAWVERYTEILGSRLFSVAIKTIVTEPKWAVGTEWDVINVIRDIYDRLVLGQYLLPGRFRFDVSHCDLVYNFLTTKLSGGQGPGLQQNKDPSNPTRFEQTKVVNNPLQGGGISVAPSDAPRRVLFEIGMSEQAIIELEQKLTTKRSAKDQKDALKDVLRVVAERIKHSVGSSLERASENEGLLHNTKSGVIEALPEKLVTHSMVKKREGALSSQPDKNEIAASHLFG</sequence>
<feature type="domain" description="Exportin-1/Importin-beta-like" evidence="2">
    <location>
        <begin position="129"/>
        <end position="333"/>
    </location>
</feature>
<dbReference type="GO" id="GO:0003723">
    <property type="term" value="F:RNA binding"/>
    <property type="evidence" value="ECO:0007669"/>
    <property type="project" value="TreeGrafter"/>
</dbReference>
<name>K0THF3_THAOC</name>
<organism evidence="4 5">
    <name type="scientific">Thalassiosira oceanica</name>
    <name type="common">Marine diatom</name>
    <dbReference type="NCBI Taxonomy" id="159749"/>
    <lineage>
        <taxon>Eukaryota</taxon>
        <taxon>Sar</taxon>
        <taxon>Stramenopiles</taxon>
        <taxon>Ochrophyta</taxon>
        <taxon>Bacillariophyta</taxon>
        <taxon>Coscinodiscophyceae</taxon>
        <taxon>Thalassiosirophycidae</taxon>
        <taxon>Thalassiosirales</taxon>
        <taxon>Thalassiosiraceae</taxon>
        <taxon>Thalassiosira</taxon>
    </lineage>
</organism>
<dbReference type="Pfam" id="PF19273">
    <property type="entry name" value="Exportin-5"/>
    <property type="match status" value="1"/>
</dbReference>
<dbReference type="GO" id="GO:0042565">
    <property type="term" value="C:RNA nuclear export complex"/>
    <property type="evidence" value="ECO:0007669"/>
    <property type="project" value="TreeGrafter"/>
</dbReference>
<dbReference type="OrthoDB" id="2215036at2759"/>
<dbReference type="PANTHER" id="PTHR11223:SF3">
    <property type="entry name" value="EXPORTIN-5"/>
    <property type="match status" value="1"/>
</dbReference>
<evidence type="ECO:0000259" key="3">
    <source>
        <dbReference type="Pfam" id="PF19273"/>
    </source>
</evidence>
<dbReference type="Gene3D" id="1.25.10.10">
    <property type="entry name" value="Leucine-rich Repeat Variant"/>
    <property type="match status" value="1"/>
</dbReference>
<dbReference type="EMBL" id="AGNL01004858">
    <property type="protein sequence ID" value="EJK73086.1"/>
    <property type="molecule type" value="Genomic_DNA"/>
</dbReference>
<gene>
    <name evidence="4" type="ORF">THAOC_05312</name>
</gene>
<feature type="region of interest" description="Disordered" evidence="1">
    <location>
        <begin position="1147"/>
        <end position="1176"/>
    </location>
</feature>
<reference evidence="4 5" key="1">
    <citation type="journal article" date="2012" name="Genome Biol.">
        <title>Genome and low-iron response of an oceanic diatom adapted to chronic iron limitation.</title>
        <authorList>
            <person name="Lommer M."/>
            <person name="Specht M."/>
            <person name="Roy A.S."/>
            <person name="Kraemer L."/>
            <person name="Andreson R."/>
            <person name="Gutowska M.A."/>
            <person name="Wolf J."/>
            <person name="Bergner S.V."/>
            <person name="Schilhabel M.B."/>
            <person name="Klostermeier U.C."/>
            <person name="Beiko R.G."/>
            <person name="Rosenstiel P."/>
            <person name="Hippler M."/>
            <person name="Laroche J."/>
        </authorList>
    </citation>
    <scope>NUCLEOTIDE SEQUENCE [LARGE SCALE GENOMIC DNA]</scope>
    <source>
        <strain evidence="4 5">CCMP1005</strain>
    </source>
</reference>
<accession>K0THF3</accession>
<dbReference type="GO" id="GO:0005634">
    <property type="term" value="C:nucleus"/>
    <property type="evidence" value="ECO:0007669"/>
    <property type="project" value="TreeGrafter"/>
</dbReference>
<dbReference type="InterPro" id="IPR013598">
    <property type="entry name" value="Exportin-1/Importin-b-like"/>
</dbReference>
<feature type="domain" description="Exportin-5 C-terminal" evidence="3">
    <location>
        <begin position="385"/>
        <end position="1062"/>
    </location>
</feature>
<evidence type="ECO:0000313" key="5">
    <source>
        <dbReference type="Proteomes" id="UP000266841"/>
    </source>
</evidence>
<keyword evidence="5" id="KW-1185">Reference proteome</keyword>
<dbReference type="eggNOG" id="KOG2020">
    <property type="taxonomic scope" value="Eukaryota"/>
</dbReference>
<dbReference type="GO" id="GO:0005049">
    <property type="term" value="F:nuclear export signal receptor activity"/>
    <property type="evidence" value="ECO:0007669"/>
    <property type="project" value="InterPro"/>
</dbReference>
<dbReference type="InterPro" id="IPR016024">
    <property type="entry name" value="ARM-type_fold"/>
</dbReference>
<evidence type="ECO:0000259" key="2">
    <source>
        <dbReference type="Pfam" id="PF08389"/>
    </source>
</evidence>
<evidence type="ECO:0000256" key="1">
    <source>
        <dbReference type="SAM" id="MobiDB-lite"/>
    </source>
</evidence>
<dbReference type="Proteomes" id="UP000266841">
    <property type="component" value="Unassembled WGS sequence"/>
</dbReference>
<keyword evidence="4" id="KW-0675">Receptor</keyword>
<comment type="caution">
    <text evidence="4">The sequence shown here is derived from an EMBL/GenBank/DDBJ whole genome shotgun (WGS) entry which is preliminary data.</text>
</comment>
<proteinExistence type="predicted"/>
<protein>
    <submittedName>
        <fullName evidence="4">Nuclear import/export receptor</fullName>
    </submittedName>
</protein>
<dbReference type="GO" id="GO:0006611">
    <property type="term" value="P:protein export from nucleus"/>
    <property type="evidence" value="ECO:0007669"/>
    <property type="project" value="InterPro"/>
</dbReference>
<dbReference type="Pfam" id="PF08389">
    <property type="entry name" value="Xpo1"/>
    <property type="match status" value="1"/>
</dbReference>
<evidence type="ECO:0000313" key="4">
    <source>
        <dbReference type="EMBL" id="EJK73086.1"/>
    </source>
</evidence>